<dbReference type="AlphaFoldDB" id="A0A8J2L7T4"/>
<dbReference type="EMBL" id="CAJVCH010389796">
    <property type="protein sequence ID" value="CAG7817249.1"/>
    <property type="molecule type" value="Genomic_DNA"/>
</dbReference>
<evidence type="ECO:0000313" key="3">
    <source>
        <dbReference type="Proteomes" id="UP000708208"/>
    </source>
</evidence>
<evidence type="ECO:0000256" key="1">
    <source>
        <dbReference type="SAM" id="Phobius"/>
    </source>
</evidence>
<evidence type="ECO:0000313" key="2">
    <source>
        <dbReference type="EMBL" id="CAG7817249.1"/>
    </source>
</evidence>
<dbReference type="Proteomes" id="UP000708208">
    <property type="component" value="Unassembled WGS sequence"/>
</dbReference>
<protein>
    <submittedName>
        <fullName evidence="2">Uncharacterized protein</fullName>
    </submittedName>
</protein>
<name>A0A8J2L7T4_9HEXA</name>
<sequence length="100" mass="11546">LKYFCGYERYYSSTYNITMTSNTNKSLNTPIYFKLTKFVASIDIILSLTDTIVTALIFFGDEEDFFKSLYYKVVKQKGIILLHSGDEDLTHNSCLSQNIE</sequence>
<keyword evidence="3" id="KW-1185">Reference proteome</keyword>
<accession>A0A8J2L7T4</accession>
<reference evidence="2" key="1">
    <citation type="submission" date="2021-06" db="EMBL/GenBank/DDBJ databases">
        <authorList>
            <person name="Hodson N. C."/>
            <person name="Mongue J. A."/>
            <person name="Jaron S. K."/>
        </authorList>
    </citation>
    <scope>NUCLEOTIDE SEQUENCE</scope>
</reference>
<keyword evidence="1" id="KW-0472">Membrane</keyword>
<feature type="non-terminal residue" evidence="2">
    <location>
        <position position="1"/>
    </location>
</feature>
<keyword evidence="1" id="KW-0812">Transmembrane</keyword>
<gene>
    <name evidence="2" type="ORF">AFUS01_LOCUS27827</name>
</gene>
<keyword evidence="1" id="KW-1133">Transmembrane helix</keyword>
<organism evidence="2 3">
    <name type="scientific">Allacma fusca</name>
    <dbReference type="NCBI Taxonomy" id="39272"/>
    <lineage>
        <taxon>Eukaryota</taxon>
        <taxon>Metazoa</taxon>
        <taxon>Ecdysozoa</taxon>
        <taxon>Arthropoda</taxon>
        <taxon>Hexapoda</taxon>
        <taxon>Collembola</taxon>
        <taxon>Symphypleona</taxon>
        <taxon>Sminthuridae</taxon>
        <taxon>Allacma</taxon>
    </lineage>
</organism>
<proteinExistence type="predicted"/>
<comment type="caution">
    <text evidence="2">The sequence shown here is derived from an EMBL/GenBank/DDBJ whole genome shotgun (WGS) entry which is preliminary data.</text>
</comment>
<feature type="transmembrane region" description="Helical" evidence="1">
    <location>
        <begin position="38"/>
        <end position="59"/>
    </location>
</feature>